<keyword evidence="5" id="KW-0998">Cell outer membrane</keyword>
<evidence type="ECO:0000259" key="8">
    <source>
        <dbReference type="Pfam" id="PF14322"/>
    </source>
</evidence>
<evidence type="ECO:0000256" key="4">
    <source>
        <dbReference type="ARBA" id="ARBA00023136"/>
    </source>
</evidence>
<proteinExistence type="inferred from homology"/>
<name>A0ABW4VSE3_9BACT</name>
<keyword evidence="3 6" id="KW-0732">Signal</keyword>
<dbReference type="InterPro" id="IPR033985">
    <property type="entry name" value="SusD-like_N"/>
</dbReference>
<evidence type="ECO:0000256" key="3">
    <source>
        <dbReference type="ARBA" id="ARBA00022729"/>
    </source>
</evidence>
<sequence>MKKRILTYTSAILLAINITACDNFLDVTPVDKLLEEQVFTNELGIHNALNGVYLAMNNRTSYGADLTMTTVEAIAQRYDVADSRHPFYNYGFLRYTDPSAVTKFENIWTGAFVNILNINALLKGLDEYPTVLSPAHEAIVRGEAIGLRALLHFDLFRLYGPMPGNNLEDTSLPYYDQVVTEPAPLLSGIQFLNKVIMDLEKAESLLSDDPIRSQGVMFSEPDLGGSNFFRYRNYRLNYYAVKALKARTLLYAGEKSAALEAAQGVIKEASQWFPWTDPSHILNRPQAPDRLFSTEIIFGLQNLQRTNLQRDFFSSELTELTILAARPSRLTNTFQANENDYRFNSSWVIPATKPFRTFFKYAEPIVPGTNDIAARYRYIIPMIRKSEMYYIAAEVLAESDPEQSLELINTVRFNRGLPELASGVNLQTEIQREYEKEFYGEGQLFFYYKRRGITAIPNGSANSGNRAMSTTTYMIPIPLVEFEFRNN</sequence>
<comment type="caution">
    <text evidence="9">The sequence shown here is derived from an EMBL/GenBank/DDBJ whole genome shotgun (WGS) entry which is preliminary data.</text>
</comment>
<reference evidence="10" key="1">
    <citation type="journal article" date="2019" name="Int. J. Syst. Evol. Microbiol.">
        <title>The Global Catalogue of Microorganisms (GCM) 10K type strain sequencing project: providing services to taxonomists for standard genome sequencing and annotation.</title>
        <authorList>
            <consortium name="The Broad Institute Genomics Platform"/>
            <consortium name="The Broad Institute Genome Sequencing Center for Infectious Disease"/>
            <person name="Wu L."/>
            <person name="Ma J."/>
        </authorList>
    </citation>
    <scope>NUCLEOTIDE SEQUENCE [LARGE SCALE GENOMIC DNA]</scope>
    <source>
        <strain evidence="10">CGMCC 1.15180</strain>
    </source>
</reference>
<dbReference type="RefSeq" id="WP_376887929.1">
    <property type="nucleotide sequence ID" value="NZ_JBHUHR010000045.1"/>
</dbReference>
<evidence type="ECO:0000256" key="1">
    <source>
        <dbReference type="ARBA" id="ARBA00004442"/>
    </source>
</evidence>
<evidence type="ECO:0000256" key="5">
    <source>
        <dbReference type="ARBA" id="ARBA00023237"/>
    </source>
</evidence>
<dbReference type="Pfam" id="PF14322">
    <property type="entry name" value="SusD-like_3"/>
    <property type="match status" value="1"/>
</dbReference>
<organism evidence="9 10">
    <name type="scientific">Belliella marina</name>
    <dbReference type="NCBI Taxonomy" id="1644146"/>
    <lineage>
        <taxon>Bacteria</taxon>
        <taxon>Pseudomonadati</taxon>
        <taxon>Bacteroidota</taxon>
        <taxon>Cytophagia</taxon>
        <taxon>Cytophagales</taxon>
        <taxon>Cyclobacteriaceae</taxon>
        <taxon>Belliella</taxon>
    </lineage>
</organism>
<protein>
    <submittedName>
        <fullName evidence="9">RagB/SusD family nutrient uptake outer membrane protein</fullName>
    </submittedName>
</protein>
<dbReference type="EMBL" id="JBHUHR010000045">
    <property type="protein sequence ID" value="MFD2036676.1"/>
    <property type="molecule type" value="Genomic_DNA"/>
</dbReference>
<dbReference type="SUPFAM" id="SSF48452">
    <property type="entry name" value="TPR-like"/>
    <property type="match status" value="1"/>
</dbReference>
<dbReference type="InterPro" id="IPR012944">
    <property type="entry name" value="SusD_RagB_dom"/>
</dbReference>
<evidence type="ECO:0000313" key="9">
    <source>
        <dbReference type="EMBL" id="MFD2036676.1"/>
    </source>
</evidence>
<evidence type="ECO:0000313" key="10">
    <source>
        <dbReference type="Proteomes" id="UP001597361"/>
    </source>
</evidence>
<evidence type="ECO:0000256" key="6">
    <source>
        <dbReference type="SAM" id="SignalP"/>
    </source>
</evidence>
<feature type="domain" description="RagB/SusD" evidence="7">
    <location>
        <begin position="375"/>
        <end position="453"/>
    </location>
</feature>
<keyword evidence="4" id="KW-0472">Membrane</keyword>
<evidence type="ECO:0000259" key="7">
    <source>
        <dbReference type="Pfam" id="PF07980"/>
    </source>
</evidence>
<feature type="chain" id="PRO_5046361821" evidence="6">
    <location>
        <begin position="21"/>
        <end position="487"/>
    </location>
</feature>
<dbReference type="Pfam" id="PF07980">
    <property type="entry name" value="SusD_RagB"/>
    <property type="match status" value="1"/>
</dbReference>
<evidence type="ECO:0000256" key="2">
    <source>
        <dbReference type="ARBA" id="ARBA00006275"/>
    </source>
</evidence>
<dbReference type="Gene3D" id="1.25.40.390">
    <property type="match status" value="1"/>
</dbReference>
<gene>
    <name evidence="9" type="ORF">ACFSKL_17865</name>
</gene>
<feature type="domain" description="SusD-like N-terminal" evidence="8">
    <location>
        <begin position="24"/>
        <end position="210"/>
    </location>
</feature>
<dbReference type="InterPro" id="IPR011990">
    <property type="entry name" value="TPR-like_helical_dom_sf"/>
</dbReference>
<keyword evidence="10" id="KW-1185">Reference proteome</keyword>
<accession>A0ABW4VSE3</accession>
<comment type="similarity">
    <text evidence="2">Belongs to the SusD family.</text>
</comment>
<comment type="subcellular location">
    <subcellularLocation>
        <location evidence="1">Cell outer membrane</location>
    </subcellularLocation>
</comment>
<feature type="signal peptide" evidence="6">
    <location>
        <begin position="1"/>
        <end position="20"/>
    </location>
</feature>
<dbReference type="Proteomes" id="UP001597361">
    <property type="component" value="Unassembled WGS sequence"/>
</dbReference>